<evidence type="ECO:0000259" key="5">
    <source>
        <dbReference type="Pfam" id="PF03081"/>
    </source>
</evidence>
<dbReference type="GO" id="GO:0015031">
    <property type="term" value="P:protein transport"/>
    <property type="evidence" value="ECO:0007669"/>
    <property type="project" value="UniProtKB-KW"/>
</dbReference>
<evidence type="ECO:0000256" key="2">
    <source>
        <dbReference type="ARBA" id="ARBA00022448"/>
    </source>
</evidence>
<feature type="transmembrane region" description="Helical" evidence="4">
    <location>
        <begin position="139"/>
        <end position="167"/>
    </location>
</feature>
<sequence>MITMPIKIQRCLMQPKVYRFVGFVSAVVGLLCYALSSSFNHLFGHWNFFKIFLYFIFSFIICFMTLFAKLWQFSTSVLFKAHVSVLVLIATSVYSFFYDKAVNGKPDTYILASCVAFAVMSLSLSIQTHLGCEVDFQNFFSGCLIILLMKINWLLFIGGAIFSYSLLILRSSLLESEFSEHRSQDRSQDQVVIQVDSQEANINSALIMSQFMACINELKEQNEIIVRKLYSHVDMISVAQLLIEDNFLAESLPSKIINSLETSIKLMVAAGFEKECCRMYSSCRREFLEECLRLYELDLNMDGVSLDITMQKWMIASYAALRILFPSEKRLYGRIFFGFSSASDFSLMEVCWDLTIGLLNYANDLATASHWLNHLRCNLRVFHILTDLIPEFESVFSDHYGASLKNAAITIRKRSGEAIRTIFMELEKHICCDMVQKALPKDGRIDPITYLVESCFSVVLEDKDTVERVFKEYPMDMIGDRERVSSSLSILMAQMMELLYSNLESKCKNYTDPALGYFFIMNNCNCMIHRIKYSEMATVLGDDWILKHSTKFQQNLEHYQRTWVKVSDILELENNQSVEPNAEAESMKEKLKLFNMQFKEMCSVQSAWYVFNEQLREQIRMSIGRNLLPAYGNFIGRFQNLLGEHAYEYIEYGMDDIDARLNCLFCESETKSREQFREGRVMKMSKRVRRPSQFYN</sequence>
<dbReference type="GO" id="GO:0006887">
    <property type="term" value="P:exocytosis"/>
    <property type="evidence" value="ECO:0007669"/>
    <property type="project" value="UniProtKB-KW"/>
</dbReference>
<evidence type="ECO:0000256" key="3">
    <source>
        <dbReference type="RuleBase" id="RU365026"/>
    </source>
</evidence>
<comment type="function">
    <text evidence="3">Component of the exocyst complex.</text>
</comment>
<dbReference type="GO" id="GO:0000145">
    <property type="term" value="C:exocyst"/>
    <property type="evidence" value="ECO:0007669"/>
    <property type="project" value="InterPro"/>
</dbReference>
<dbReference type="SUPFAM" id="SSF74788">
    <property type="entry name" value="Cullin repeat-like"/>
    <property type="match status" value="1"/>
</dbReference>
<keyword evidence="4" id="KW-0472">Membrane</keyword>
<protein>
    <recommendedName>
        <fullName evidence="3">Exocyst subunit Exo70 family protein</fullName>
    </recommendedName>
</protein>
<dbReference type="AlphaFoldDB" id="A0AAN9FQ23"/>
<feature type="transmembrane region" description="Helical" evidence="4">
    <location>
        <begin position="51"/>
        <end position="70"/>
    </location>
</feature>
<gene>
    <name evidence="6" type="ORF">RIF29_17179</name>
</gene>
<organism evidence="6 7">
    <name type="scientific">Crotalaria pallida</name>
    <name type="common">Smooth rattlebox</name>
    <name type="synonym">Crotalaria striata</name>
    <dbReference type="NCBI Taxonomy" id="3830"/>
    <lineage>
        <taxon>Eukaryota</taxon>
        <taxon>Viridiplantae</taxon>
        <taxon>Streptophyta</taxon>
        <taxon>Embryophyta</taxon>
        <taxon>Tracheophyta</taxon>
        <taxon>Spermatophyta</taxon>
        <taxon>Magnoliopsida</taxon>
        <taxon>eudicotyledons</taxon>
        <taxon>Gunneridae</taxon>
        <taxon>Pentapetalae</taxon>
        <taxon>rosids</taxon>
        <taxon>fabids</taxon>
        <taxon>Fabales</taxon>
        <taxon>Fabaceae</taxon>
        <taxon>Papilionoideae</taxon>
        <taxon>50 kb inversion clade</taxon>
        <taxon>genistoids sensu lato</taxon>
        <taxon>core genistoids</taxon>
        <taxon>Crotalarieae</taxon>
        <taxon>Crotalaria</taxon>
    </lineage>
</organism>
<keyword evidence="3" id="KW-0268">Exocytosis</keyword>
<dbReference type="InterPro" id="IPR016159">
    <property type="entry name" value="Cullin_repeat-like_dom_sf"/>
</dbReference>
<dbReference type="GO" id="GO:0005546">
    <property type="term" value="F:phosphatidylinositol-4,5-bisphosphate binding"/>
    <property type="evidence" value="ECO:0007669"/>
    <property type="project" value="InterPro"/>
</dbReference>
<dbReference type="Pfam" id="PF03081">
    <property type="entry name" value="Exo70_C"/>
    <property type="match status" value="1"/>
</dbReference>
<feature type="domain" description="Exocyst complex subunit Exo70 C-terminal" evidence="5">
    <location>
        <begin position="312"/>
        <end position="662"/>
    </location>
</feature>
<keyword evidence="2 3" id="KW-0813">Transport</keyword>
<dbReference type="InterPro" id="IPR004140">
    <property type="entry name" value="Exo70"/>
</dbReference>
<dbReference type="Proteomes" id="UP001372338">
    <property type="component" value="Unassembled WGS sequence"/>
</dbReference>
<dbReference type="EMBL" id="JAYWIO010000003">
    <property type="protein sequence ID" value="KAK7276048.1"/>
    <property type="molecule type" value="Genomic_DNA"/>
</dbReference>
<evidence type="ECO:0000313" key="6">
    <source>
        <dbReference type="EMBL" id="KAK7276048.1"/>
    </source>
</evidence>
<feature type="transmembrane region" description="Helical" evidence="4">
    <location>
        <begin position="20"/>
        <end position="39"/>
    </location>
</feature>
<feature type="transmembrane region" description="Helical" evidence="4">
    <location>
        <begin position="109"/>
        <end position="127"/>
    </location>
</feature>
<proteinExistence type="inferred from homology"/>
<evidence type="ECO:0000313" key="7">
    <source>
        <dbReference type="Proteomes" id="UP001372338"/>
    </source>
</evidence>
<dbReference type="PANTHER" id="PTHR12542">
    <property type="entry name" value="EXOCYST COMPLEX PROTEIN EXO70"/>
    <property type="match status" value="1"/>
</dbReference>
<evidence type="ECO:0000256" key="1">
    <source>
        <dbReference type="ARBA" id="ARBA00006756"/>
    </source>
</evidence>
<dbReference type="PANTHER" id="PTHR12542:SF180">
    <property type="entry name" value="EXOCYST SUBUNIT EXO70 FAMILY PROTEIN"/>
    <property type="match status" value="1"/>
</dbReference>
<evidence type="ECO:0000256" key="4">
    <source>
        <dbReference type="SAM" id="Phobius"/>
    </source>
</evidence>
<reference evidence="6 7" key="1">
    <citation type="submission" date="2024-01" db="EMBL/GenBank/DDBJ databases">
        <title>The genomes of 5 underutilized Papilionoideae crops provide insights into root nodulation and disease resistanc.</title>
        <authorList>
            <person name="Yuan L."/>
        </authorList>
    </citation>
    <scope>NUCLEOTIDE SEQUENCE [LARGE SCALE GENOMIC DNA]</scope>
    <source>
        <strain evidence="6">ZHUSHIDOU_FW_LH</strain>
        <tissue evidence="6">Leaf</tissue>
    </source>
</reference>
<keyword evidence="4" id="KW-1133">Transmembrane helix</keyword>
<comment type="caution">
    <text evidence="6">The sequence shown here is derived from an EMBL/GenBank/DDBJ whole genome shotgun (WGS) entry which is preliminary data.</text>
</comment>
<keyword evidence="4" id="KW-0812">Transmembrane</keyword>
<keyword evidence="7" id="KW-1185">Reference proteome</keyword>
<dbReference type="Gene3D" id="1.20.1280.170">
    <property type="entry name" value="Exocyst complex component Exo70"/>
    <property type="match status" value="1"/>
</dbReference>
<dbReference type="InterPro" id="IPR046364">
    <property type="entry name" value="Exo70_C"/>
</dbReference>
<feature type="transmembrane region" description="Helical" evidence="4">
    <location>
        <begin position="77"/>
        <end position="97"/>
    </location>
</feature>
<name>A0AAN9FQ23_CROPI</name>
<accession>A0AAN9FQ23</accession>
<comment type="similarity">
    <text evidence="1 3">Belongs to the EXO70 family.</text>
</comment>
<keyword evidence="3" id="KW-0653">Protein transport</keyword>